<name>A0A8T0FT49_ARGBR</name>
<feature type="domain" description="RNase H type-1" evidence="1">
    <location>
        <begin position="1"/>
        <end position="34"/>
    </location>
</feature>
<comment type="caution">
    <text evidence="2">The sequence shown here is derived from an EMBL/GenBank/DDBJ whole genome shotgun (WGS) entry which is preliminary data.</text>
</comment>
<dbReference type="Proteomes" id="UP000807504">
    <property type="component" value="Unassembled WGS sequence"/>
</dbReference>
<dbReference type="InterPro" id="IPR053164">
    <property type="entry name" value="IS1016-like_transposase"/>
</dbReference>
<dbReference type="AlphaFoldDB" id="A0A8T0FT49"/>
<dbReference type="GO" id="GO:0003677">
    <property type="term" value="F:DNA binding"/>
    <property type="evidence" value="ECO:0007669"/>
    <property type="project" value="InterPro"/>
</dbReference>
<dbReference type="SMART" id="SM01126">
    <property type="entry name" value="DDE_Tnp_IS1595"/>
    <property type="match status" value="1"/>
</dbReference>
<sequence>MPKAERRVQLHWVKAYVGYFGNELADAEAKTASEMGSVDIDYPISHKSFRTELNVLMVQPCEERWDLSDKGRTTSLLLLLVNTIVSYPGATTERLASNICVHKNYDWVLDVGTNNASLDTIEHSFKPVSRPKQESATPVSTPMQQSATLFKKDISSLPSSTGKIAHPIIPSVAPTVIDFAALPVALNGIKQLLEEDKSLCDKCRNINLLSDILSTCVKVFEEEPKDVLNSVKDLLQSMMHSDKDPFFQFIGISSKTFGQVLITNNDLQDFGDVDEENVVVSFWPNIEVNDEDIEVGEILGPITYIAGYYVFIAVKKLKYDSYKGRYGYIMGAPLEVCTTEEQRAVIRFLWSEGVKESDIRRRLSSQYGGGSKMSDNKARPIFGNPGVATRYFVTELMRDRDNFFAFLKESGLIKTPNCPICNVLMQVRTRNDVSDGYSFVCRNSIIRGESRKMCGKQVSLRYGSWFNSSRLTIEEIFLLTFEIVIGTRTGEIKEQYFFGNSTLSDWKQFVNERILEYVEENSEKIVEVDESKFGKRKYNRGHLVEGQWVFGGVERGSGRTFLVAVHDRKAETLVSCIKQWIEPGTIIYSDYWKAYDSLGTFSARYCFTFVDIECQGWRRIVRKMLSEVNADLRIDSDAIELMQYIGEDLIGQHFASALSLAQQAGRRTVRREDFDLLDSLEAAMGGRR</sequence>
<dbReference type="InterPro" id="IPR024445">
    <property type="entry name" value="Tnp_ISXO2-like"/>
</dbReference>
<reference evidence="2" key="2">
    <citation type="submission" date="2020-06" db="EMBL/GenBank/DDBJ databases">
        <authorList>
            <person name="Sheffer M."/>
        </authorList>
    </citation>
    <scope>NUCLEOTIDE SEQUENCE</scope>
</reference>
<evidence type="ECO:0000313" key="3">
    <source>
        <dbReference type="Proteomes" id="UP000807504"/>
    </source>
</evidence>
<dbReference type="GO" id="GO:0004523">
    <property type="term" value="F:RNA-DNA hybrid ribonuclease activity"/>
    <property type="evidence" value="ECO:0007669"/>
    <property type="project" value="InterPro"/>
</dbReference>
<dbReference type="InterPro" id="IPR002156">
    <property type="entry name" value="RNaseH_domain"/>
</dbReference>
<dbReference type="InterPro" id="IPR009072">
    <property type="entry name" value="Histone-fold"/>
</dbReference>
<evidence type="ECO:0000313" key="2">
    <source>
        <dbReference type="EMBL" id="KAF8794324.1"/>
    </source>
</evidence>
<dbReference type="InterPro" id="IPR007125">
    <property type="entry name" value="H2A/H2B/H3"/>
</dbReference>
<protein>
    <recommendedName>
        <fullName evidence="1">RNase H type-1 domain-containing protein</fullName>
    </recommendedName>
</protein>
<dbReference type="SUPFAM" id="SSF47113">
    <property type="entry name" value="Histone-fold"/>
    <property type="match status" value="1"/>
</dbReference>
<evidence type="ECO:0000259" key="1">
    <source>
        <dbReference type="PROSITE" id="PS50879"/>
    </source>
</evidence>
<dbReference type="PANTHER" id="PTHR47163">
    <property type="entry name" value="DDE_TNP_IS1595 DOMAIN-CONTAINING PROTEIN"/>
    <property type="match status" value="1"/>
</dbReference>
<keyword evidence="3" id="KW-1185">Reference proteome</keyword>
<organism evidence="2 3">
    <name type="scientific">Argiope bruennichi</name>
    <name type="common">Wasp spider</name>
    <name type="synonym">Aranea bruennichi</name>
    <dbReference type="NCBI Taxonomy" id="94029"/>
    <lineage>
        <taxon>Eukaryota</taxon>
        <taxon>Metazoa</taxon>
        <taxon>Ecdysozoa</taxon>
        <taxon>Arthropoda</taxon>
        <taxon>Chelicerata</taxon>
        <taxon>Arachnida</taxon>
        <taxon>Araneae</taxon>
        <taxon>Araneomorphae</taxon>
        <taxon>Entelegynae</taxon>
        <taxon>Araneoidea</taxon>
        <taxon>Araneidae</taxon>
        <taxon>Argiope</taxon>
    </lineage>
</organism>
<proteinExistence type="predicted"/>
<dbReference type="PROSITE" id="PS50879">
    <property type="entry name" value="RNASE_H_1"/>
    <property type="match status" value="1"/>
</dbReference>
<dbReference type="Gene3D" id="1.10.20.10">
    <property type="entry name" value="Histone, subunit A"/>
    <property type="match status" value="1"/>
</dbReference>
<dbReference type="PANTHER" id="PTHR47163:SF2">
    <property type="entry name" value="SI:DKEY-17M8.2"/>
    <property type="match status" value="1"/>
</dbReference>
<gene>
    <name evidence="2" type="ORF">HNY73_002315</name>
</gene>
<accession>A0A8T0FT49</accession>
<reference evidence="2" key="1">
    <citation type="journal article" date="2020" name="bioRxiv">
        <title>Chromosome-level reference genome of the European wasp spider Argiope bruennichi: a resource for studies on range expansion and evolutionary adaptation.</title>
        <authorList>
            <person name="Sheffer M.M."/>
            <person name="Hoppe A."/>
            <person name="Krehenwinkel H."/>
            <person name="Uhl G."/>
            <person name="Kuss A.W."/>
            <person name="Jensen L."/>
            <person name="Jensen C."/>
            <person name="Gillespie R.G."/>
            <person name="Hoff K.J."/>
            <person name="Prost S."/>
        </authorList>
    </citation>
    <scope>NUCLEOTIDE SEQUENCE</scope>
</reference>
<dbReference type="Pfam" id="PF00125">
    <property type="entry name" value="Histone"/>
    <property type="match status" value="1"/>
</dbReference>
<dbReference type="Pfam" id="PF12762">
    <property type="entry name" value="DDE_Tnp_IS1595"/>
    <property type="match status" value="1"/>
</dbReference>
<dbReference type="EMBL" id="JABXBU010000002">
    <property type="protein sequence ID" value="KAF8794324.1"/>
    <property type="molecule type" value="Genomic_DNA"/>
</dbReference>
<dbReference type="GO" id="GO:0046982">
    <property type="term" value="F:protein heterodimerization activity"/>
    <property type="evidence" value="ECO:0007669"/>
    <property type="project" value="InterPro"/>
</dbReference>